<dbReference type="Pfam" id="PF13855">
    <property type="entry name" value="LRR_8"/>
    <property type="match status" value="2"/>
</dbReference>
<feature type="chain" id="PRO_5026900810" description="Leucine-rich repeat and fibronectin type-III domain-containing protein 2" evidence="18">
    <location>
        <begin position="26"/>
        <end position="784"/>
    </location>
</feature>
<dbReference type="Pfam" id="PF00041">
    <property type="entry name" value="fn3"/>
    <property type="match status" value="1"/>
</dbReference>
<dbReference type="InterPro" id="IPR003599">
    <property type="entry name" value="Ig_sub"/>
</dbReference>
<dbReference type="PANTHER" id="PTHR45842:SF6">
    <property type="entry name" value="LEUCINE-RICH REPEAT AND FIBRONECTIN TYPE-III DOMAIN-CONTAINING PROTEIN 2"/>
    <property type="match status" value="1"/>
</dbReference>
<feature type="domain" description="Ig-like" evidence="19">
    <location>
        <begin position="294"/>
        <end position="380"/>
    </location>
</feature>
<dbReference type="InterPro" id="IPR003598">
    <property type="entry name" value="Ig_sub2"/>
</dbReference>
<dbReference type="FunFam" id="3.80.10.10:FF:000019">
    <property type="entry name" value="leucine-rich repeat and fibronectin type III domain-containing protein 1"/>
    <property type="match status" value="1"/>
</dbReference>
<dbReference type="FunFam" id="3.80.10.10:FF:000045">
    <property type="entry name" value="Leucine-rich repeat and fibronectin type III domain-containing 2"/>
    <property type="match status" value="1"/>
</dbReference>
<evidence type="ECO:0000313" key="21">
    <source>
        <dbReference type="Proteomes" id="UP000504630"/>
    </source>
</evidence>
<evidence type="ECO:0000256" key="6">
    <source>
        <dbReference type="ARBA" id="ARBA00022729"/>
    </source>
</evidence>
<feature type="transmembrane region" description="Helical" evidence="17">
    <location>
        <begin position="526"/>
        <end position="552"/>
    </location>
</feature>
<dbReference type="RefSeq" id="XP_029281573.1">
    <property type="nucleotide sequence ID" value="XM_029425713.1"/>
</dbReference>
<keyword evidence="6 18" id="KW-0732">Signal</keyword>
<evidence type="ECO:0000256" key="8">
    <source>
        <dbReference type="ARBA" id="ARBA00022989"/>
    </source>
</evidence>
<evidence type="ECO:0000256" key="14">
    <source>
        <dbReference type="ARBA" id="ARBA00034103"/>
    </source>
</evidence>
<dbReference type="GO" id="GO:0098839">
    <property type="term" value="C:postsynaptic density membrane"/>
    <property type="evidence" value="ECO:0007669"/>
    <property type="project" value="TreeGrafter"/>
</dbReference>
<name>A0A6J2P6K3_COTGO</name>
<dbReference type="SUPFAM" id="SSF48726">
    <property type="entry name" value="Immunoglobulin"/>
    <property type="match status" value="1"/>
</dbReference>
<dbReference type="InterPro" id="IPR050467">
    <property type="entry name" value="LRFN"/>
</dbReference>
<dbReference type="SUPFAM" id="SSF49265">
    <property type="entry name" value="Fibronectin type III"/>
    <property type="match status" value="1"/>
</dbReference>
<dbReference type="SMART" id="SM00409">
    <property type="entry name" value="IG"/>
    <property type="match status" value="1"/>
</dbReference>
<dbReference type="FunCoup" id="A0A6J2P6K3">
    <property type="interactions" value="96"/>
</dbReference>
<keyword evidence="4" id="KW-0433">Leucine-rich repeat</keyword>
<keyword evidence="12" id="KW-0325">Glycoprotein</keyword>
<dbReference type="PROSITE" id="PS51450">
    <property type="entry name" value="LRR"/>
    <property type="match status" value="1"/>
</dbReference>
<feature type="signal peptide" evidence="18">
    <location>
        <begin position="1"/>
        <end position="25"/>
    </location>
</feature>
<dbReference type="InterPro" id="IPR003961">
    <property type="entry name" value="FN3_dom"/>
</dbReference>
<gene>
    <name evidence="22" type="primary">lrfn2b</name>
</gene>
<comment type="similarity">
    <text evidence="15">Belongs to the LRFN family.</text>
</comment>
<comment type="subcellular location">
    <subcellularLocation>
        <location evidence="1">Cell membrane</location>
    </subcellularLocation>
    <subcellularLocation>
        <location evidence="2">Membrane</location>
        <topology evidence="2">Single-pass type I membrane protein</topology>
    </subcellularLocation>
    <subcellularLocation>
        <location evidence="14">Synapse</location>
    </subcellularLocation>
</comment>
<dbReference type="SUPFAM" id="SSF52058">
    <property type="entry name" value="L domain-like"/>
    <property type="match status" value="1"/>
</dbReference>
<evidence type="ECO:0000256" key="2">
    <source>
        <dbReference type="ARBA" id="ARBA00004479"/>
    </source>
</evidence>
<dbReference type="SMART" id="SM00369">
    <property type="entry name" value="LRR_TYP"/>
    <property type="match status" value="5"/>
</dbReference>
<dbReference type="InterPro" id="IPR036179">
    <property type="entry name" value="Ig-like_dom_sf"/>
</dbReference>
<dbReference type="AlphaFoldDB" id="A0A6J2P6K3"/>
<dbReference type="Proteomes" id="UP000504630">
    <property type="component" value="Chromosome 24"/>
</dbReference>
<evidence type="ECO:0000313" key="22">
    <source>
        <dbReference type="RefSeq" id="XP_029281573.1"/>
    </source>
</evidence>
<evidence type="ECO:0000256" key="12">
    <source>
        <dbReference type="ARBA" id="ARBA00023180"/>
    </source>
</evidence>
<evidence type="ECO:0000256" key="5">
    <source>
        <dbReference type="ARBA" id="ARBA00022692"/>
    </source>
</evidence>
<evidence type="ECO:0000256" key="15">
    <source>
        <dbReference type="ARBA" id="ARBA00038433"/>
    </source>
</evidence>
<protein>
    <recommendedName>
        <fullName evidence="16">Leucine-rich repeat and fibronectin type-III domain-containing protein 2</fullName>
    </recommendedName>
</protein>
<keyword evidence="10 17" id="KW-0472">Membrane</keyword>
<accession>A0A6J2P6K3</accession>
<evidence type="ECO:0000256" key="13">
    <source>
        <dbReference type="ARBA" id="ARBA00023319"/>
    </source>
</evidence>
<dbReference type="InterPro" id="IPR013783">
    <property type="entry name" value="Ig-like_fold"/>
</dbReference>
<dbReference type="PANTHER" id="PTHR45842">
    <property type="entry name" value="SYNAPTIC ADHESION-LIKE MOLECULE SALM"/>
    <property type="match status" value="1"/>
</dbReference>
<dbReference type="GO" id="GO:0009986">
    <property type="term" value="C:cell surface"/>
    <property type="evidence" value="ECO:0007669"/>
    <property type="project" value="TreeGrafter"/>
</dbReference>
<evidence type="ECO:0000256" key="11">
    <source>
        <dbReference type="ARBA" id="ARBA00023157"/>
    </source>
</evidence>
<keyword evidence="7" id="KW-0677">Repeat</keyword>
<keyword evidence="21" id="KW-1185">Reference proteome</keyword>
<dbReference type="OrthoDB" id="1394818at2759"/>
<evidence type="ECO:0000256" key="7">
    <source>
        <dbReference type="ARBA" id="ARBA00022737"/>
    </source>
</evidence>
<dbReference type="PROSITE" id="PS50835">
    <property type="entry name" value="IG_LIKE"/>
    <property type="match status" value="1"/>
</dbReference>
<evidence type="ECO:0000256" key="3">
    <source>
        <dbReference type="ARBA" id="ARBA00022475"/>
    </source>
</evidence>
<evidence type="ECO:0000256" key="16">
    <source>
        <dbReference type="ARBA" id="ARBA00067170"/>
    </source>
</evidence>
<dbReference type="PROSITE" id="PS50853">
    <property type="entry name" value="FN3"/>
    <property type="match status" value="1"/>
</dbReference>
<evidence type="ECO:0000256" key="1">
    <source>
        <dbReference type="ARBA" id="ARBA00004236"/>
    </source>
</evidence>
<sequence length="784" mass="85712">MYDSIMDHIICCLLVLGATVMITHACPKYCVCQNLSESLGTLCPSKGLLFVPSDIDRSTVELRLGGNYILRITQQDFANMTDLVDLTLSRNTIGYIQPFSFGDLETLRSLHMDNNRLMEVGPDDMRGLVNLQHLIVNNNQLRRIHDKAFEDIAPTLEDLDLSYNNLISLPWDSVRQMINLHQLSLDHNLLDFIPEGTFTDLEKLARLDLTSNRLQKLPPDPIFARAQDSFILTTPYAPQLSLSLGGNPLHCNCEMLWLRRLERDDDLETCASPPALKGRYFWNVKEEEFLCLPPLITQHTHRMLVLEGQTASLRCEATGDPSPTIHWISPEDRLLGNSSRTTVYSNGTLTITITTSKDFGSFTCIAANVAGESTASVEVSIVQLPHLSNGTGPPAPPKSRLSDITGTTRISKGVPKTQPERTVSVSEVTSVSALVKWTVSKSAPKVKMYQLQYNCSDDEVLIYRMIPASSKAFLVTNLVSGTRYDLCVLAAWDDTATTLTATNVVGCSNFFTQDDYAQCQSLPSQLLGGTMILVVGGIIVATLLVFIVILMVRYKAADTETPLGKLTSVSDIHSQTNGGRIGQNGLLMPQPHPEPKVKAKMTLQDEVVEFKCGSLQSSLTSTSSSSGSMAGGSYSPNSTLANIWRSANPKPRTNLDHLLGAFNSLELRGTHGRDPGAYSTAAMAAGKPLTDMEPLLGRTLDSSLSRLLMLPLDSKPKRSQSFDMGDITGGGAAKLCNKPRRISSIWTKRSLSVNGMLLRCDEEGDTGGSKGTIDSADWVMESTV</sequence>
<evidence type="ECO:0000259" key="20">
    <source>
        <dbReference type="PROSITE" id="PS50853"/>
    </source>
</evidence>
<dbReference type="KEGG" id="cgob:115003791"/>
<dbReference type="Gene3D" id="2.60.40.10">
    <property type="entry name" value="Immunoglobulins"/>
    <property type="match status" value="2"/>
</dbReference>
<dbReference type="InterPro" id="IPR003591">
    <property type="entry name" value="Leu-rich_rpt_typical-subtyp"/>
</dbReference>
<dbReference type="InterPro" id="IPR001611">
    <property type="entry name" value="Leu-rich_rpt"/>
</dbReference>
<keyword evidence="8 17" id="KW-1133">Transmembrane helix</keyword>
<feature type="domain" description="Fibronectin type-III" evidence="20">
    <location>
        <begin position="419"/>
        <end position="515"/>
    </location>
</feature>
<dbReference type="InterPro" id="IPR036116">
    <property type="entry name" value="FN3_sf"/>
</dbReference>
<dbReference type="CTD" id="558484"/>
<keyword evidence="13" id="KW-0393">Immunoglobulin domain</keyword>
<dbReference type="InterPro" id="IPR032675">
    <property type="entry name" value="LRR_dom_sf"/>
</dbReference>
<keyword evidence="9" id="KW-0770">Synapse</keyword>
<dbReference type="GeneID" id="115003791"/>
<keyword evidence="11" id="KW-1015">Disulfide bond</keyword>
<dbReference type="FunFam" id="2.60.40.10:FF:000235">
    <property type="entry name" value="Leucine-rich repeat and fibronectin type III domain-containing 2"/>
    <property type="match status" value="1"/>
</dbReference>
<dbReference type="InParanoid" id="A0A6J2P6K3"/>
<keyword evidence="5 17" id="KW-0812">Transmembrane</keyword>
<evidence type="ECO:0000256" key="18">
    <source>
        <dbReference type="SAM" id="SignalP"/>
    </source>
</evidence>
<keyword evidence="3" id="KW-1003">Cell membrane</keyword>
<dbReference type="Pfam" id="PF13927">
    <property type="entry name" value="Ig_3"/>
    <property type="match status" value="1"/>
</dbReference>
<dbReference type="InterPro" id="IPR007110">
    <property type="entry name" value="Ig-like_dom"/>
</dbReference>
<organism evidence="21 22">
    <name type="scientific">Cottoperca gobio</name>
    <name type="common">Frogmouth</name>
    <name type="synonym">Aphritis gobio</name>
    <dbReference type="NCBI Taxonomy" id="56716"/>
    <lineage>
        <taxon>Eukaryota</taxon>
        <taxon>Metazoa</taxon>
        <taxon>Chordata</taxon>
        <taxon>Craniata</taxon>
        <taxon>Vertebrata</taxon>
        <taxon>Euteleostomi</taxon>
        <taxon>Actinopterygii</taxon>
        <taxon>Neopterygii</taxon>
        <taxon>Teleostei</taxon>
        <taxon>Neoteleostei</taxon>
        <taxon>Acanthomorphata</taxon>
        <taxon>Eupercaria</taxon>
        <taxon>Perciformes</taxon>
        <taxon>Notothenioidei</taxon>
        <taxon>Bovichtidae</taxon>
        <taxon>Cottoperca</taxon>
    </lineage>
</organism>
<evidence type="ECO:0000256" key="9">
    <source>
        <dbReference type="ARBA" id="ARBA00023018"/>
    </source>
</evidence>
<evidence type="ECO:0000256" key="10">
    <source>
        <dbReference type="ARBA" id="ARBA00023136"/>
    </source>
</evidence>
<evidence type="ECO:0000256" key="17">
    <source>
        <dbReference type="SAM" id="Phobius"/>
    </source>
</evidence>
<dbReference type="SMART" id="SM00408">
    <property type="entry name" value="IGc2"/>
    <property type="match status" value="1"/>
</dbReference>
<dbReference type="FunFam" id="2.60.40.10:FF:000091">
    <property type="entry name" value="Leucine-rich repeat and fibronectin type III domain-containing protein 1"/>
    <property type="match status" value="1"/>
</dbReference>
<evidence type="ECO:0000256" key="4">
    <source>
        <dbReference type="ARBA" id="ARBA00022614"/>
    </source>
</evidence>
<reference evidence="22" key="1">
    <citation type="submission" date="2025-08" db="UniProtKB">
        <authorList>
            <consortium name="RefSeq"/>
        </authorList>
    </citation>
    <scope>IDENTIFICATION</scope>
</reference>
<proteinExistence type="inferred from homology"/>
<dbReference type="Gene3D" id="3.80.10.10">
    <property type="entry name" value="Ribonuclease Inhibitor"/>
    <property type="match status" value="2"/>
</dbReference>
<evidence type="ECO:0000259" key="19">
    <source>
        <dbReference type="PROSITE" id="PS50835"/>
    </source>
</evidence>